<gene>
    <name evidence="2" type="ORF">KTG10_17070</name>
</gene>
<dbReference type="Proteomes" id="UP000736888">
    <property type="component" value="Unassembled WGS sequence"/>
</dbReference>
<evidence type="ECO:0000313" key="3">
    <source>
        <dbReference type="Proteomes" id="UP000736888"/>
    </source>
</evidence>
<proteinExistence type="predicted"/>
<accession>A0AAW4MDN3</accession>
<organism evidence="2 3">
    <name type="scientific">Phocaeicola vulgatus</name>
    <name type="common">Bacteroides vulgatus</name>
    <dbReference type="NCBI Taxonomy" id="821"/>
    <lineage>
        <taxon>Bacteria</taxon>
        <taxon>Pseudomonadati</taxon>
        <taxon>Bacteroidota</taxon>
        <taxon>Bacteroidia</taxon>
        <taxon>Bacteroidales</taxon>
        <taxon>Bacteroidaceae</taxon>
        <taxon>Phocaeicola</taxon>
    </lineage>
</organism>
<evidence type="ECO:0000259" key="1">
    <source>
        <dbReference type="Pfam" id="PF06114"/>
    </source>
</evidence>
<evidence type="ECO:0000313" key="2">
    <source>
        <dbReference type="EMBL" id="MBU9140418.1"/>
    </source>
</evidence>
<protein>
    <submittedName>
        <fullName evidence="2">ImmA/IrrE family metallo-endopeptidase</fullName>
    </submittedName>
</protein>
<dbReference type="Gene3D" id="1.10.10.2910">
    <property type="match status" value="1"/>
</dbReference>
<dbReference type="RefSeq" id="WP_216952517.1">
    <property type="nucleotide sequence ID" value="NZ_JAHPYS010000042.1"/>
</dbReference>
<dbReference type="Pfam" id="PF06114">
    <property type="entry name" value="Peptidase_M78"/>
    <property type="match status" value="1"/>
</dbReference>
<sequence length="356" mass="41469">MAALEKIPVLNPLTLRNTVGGELADIFEARGIKNFEELIGIKDLRSKEKLSNKALRKAAEILSDSNVCEYLVNFQKEYLEEKPRYMANYNQAKKTYTKLKKVLPLLRGEFTEGYDILDDILDFFGVDSDTEIFETSEKKAALFRSQNKIEVDSINLHAWLRRGELDFNALNLPDYNEMELMNWIESREWMAHIEDVEYFKSLPSIFSRFGIGLVFVPSLPKTVYGAIRWIENKPLIQISDRGHDLISCWFTLFHELGHAIKHKNVEIYEGEINESKAKQNKREKEANKFANEYLFHGDGLRKAVFDRKRMGQFMSANSLAEEFSVKPIFASYWLLKAQYAPAFQRRIQIDFTSQYQ</sequence>
<dbReference type="AlphaFoldDB" id="A0AAW4MDN3"/>
<comment type="caution">
    <text evidence="2">The sequence shown here is derived from an EMBL/GenBank/DDBJ whole genome shotgun (WGS) entry which is preliminary data.</text>
</comment>
<name>A0AAW4MDN3_PHOVU</name>
<reference evidence="2" key="1">
    <citation type="submission" date="2021-06" db="EMBL/GenBank/DDBJ databases">
        <title>Collection of gut derived symbiotic bacterial strains cultured from healthy donors.</title>
        <authorList>
            <person name="Lin H."/>
            <person name="Littmann E."/>
            <person name="Pamer E.G."/>
        </authorList>
    </citation>
    <scope>NUCLEOTIDE SEQUENCE</scope>
    <source>
        <strain evidence="2">MSK.6.33</strain>
    </source>
</reference>
<dbReference type="EMBL" id="JAHPYS010000042">
    <property type="protein sequence ID" value="MBU9140418.1"/>
    <property type="molecule type" value="Genomic_DNA"/>
</dbReference>
<dbReference type="InterPro" id="IPR010359">
    <property type="entry name" value="IrrE_HExxH"/>
</dbReference>
<feature type="domain" description="IrrE N-terminal-like" evidence="1">
    <location>
        <begin position="208"/>
        <end position="332"/>
    </location>
</feature>